<dbReference type="PANTHER" id="PTHR20974:SF0">
    <property type="entry name" value="UPF0585 PROTEIN CG18661"/>
    <property type="match status" value="1"/>
</dbReference>
<comment type="similarity">
    <text evidence="1">Belongs to the UPF0585 family.</text>
</comment>
<gene>
    <name evidence="3" type="ORF">KFE25_010994</name>
</gene>
<dbReference type="EMBL" id="JAGTXO010000036">
    <property type="protein sequence ID" value="KAG8459945.1"/>
    <property type="molecule type" value="Genomic_DNA"/>
</dbReference>
<dbReference type="SUPFAM" id="SSF53335">
    <property type="entry name" value="S-adenosyl-L-methionine-dependent methyltransferases"/>
    <property type="match status" value="1"/>
</dbReference>
<accession>A0A8J5XB21</accession>
<dbReference type="Proteomes" id="UP000751190">
    <property type="component" value="Unassembled WGS sequence"/>
</dbReference>
<dbReference type="Pfam" id="PF06080">
    <property type="entry name" value="DUF938"/>
    <property type="match status" value="1"/>
</dbReference>
<comment type="caution">
    <text evidence="3">The sequence shown here is derived from an EMBL/GenBank/DDBJ whole genome shotgun (WGS) entry which is preliminary data.</text>
</comment>
<evidence type="ECO:0008006" key="5">
    <source>
        <dbReference type="Google" id="ProtNLM"/>
    </source>
</evidence>
<keyword evidence="2" id="KW-0732">Signal</keyword>
<evidence type="ECO:0000256" key="1">
    <source>
        <dbReference type="ARBA" id="ARBA00008308"/>
    </source>
</evidence>
<dbReference type="OMA" id="DYYKCLI"/>
<sequence length="246" mass="25814">MSVTGALSVFLRMAATIGGASAVHHPAALRNRLPIVEGLREFGFGELVGPALEVASGTGAHIEVLAPAFTSLTWLPTEYVSGQPSAPAFAGAAFDESMRALETIDLYGSSRFANVRPAAALDASLPFEQWPAPVVSSAGQHQLVLAVNICHIAPWGATCGLITGASRALAPAGSLVIYGPFKVGGVCEPESNAQFDRSLRERNHEWGIRDVEALASHAGAHGMALHARKAMPANNFLLRFVKQAIL</sequence>
<name>A0A8J5XB21_DIALT</name>
<dbReference type="AlphaFoldDB" id="A0A8J5XB21"/>
<evidence type="ECO:0000313" key="3">
    <source>
        <dbReference type="EMBL" id="KAG8459945.1"/>
    </source>
</evidence>
<dbReference type="PANTHER" id="PTHR20974">
    <property type="entry name" value="UPF0585 PROTEIN CG18661"/>
    <property type="match status" value="1"/>
</dbReference>
<dbReference type="OrthoDB" id="429718at2759"/>
<protein>
    <recommendedName>
        <fullName evidence="5">DUF938 domain-containing protein</fullName>
    </recommendedName>
</protein>
<reference evidence="3" key="1">
    <citation type="submission" date="2021-05" db="EMBL/GenBank/DDBJ databases">
        <title>The genome of the haptophyte Pavlova lutheri (Diacronema luteri, Pavlovales) - a model for lipid biosynthesis in eukaryotic algae.</title>
        <authorList>
            <person name="Hulatt C.J."/>
            <person name="Posewitz M.C."/>
        </authorList>
    </citation>
    <scope>NUCLEOTIDE SEQUENCE</scope>
    <source>
        <strain evidence="3">NIVA-4/92</strain>
    </source>
</reference>
<dbReference type="InterPro" id="IPR029063">
    <property type="entry name" value="SAM-dependent_MTases_sf"/>
</dbReference>
<dbReference type="InterPro" id="IPR010342">
    <property type="entry name" value="DUF938"/>
</dbReference>
<organism evidence="3 4">
    <name type="scientific">Diacronema lutheri</name>
    <name type="common">Unicellular marine alga</name>
    <name type="synonym">Monochrysis lutheri</name>
    <dbReference type="NCBI Taxonomy" id="2081491"/>
    <lineage>
        <taxon>Eukaryota</taxon>
        <taxon>Haptista</taxon>
        <taxon>Haptophyta</taxon>
        <taxon>Pavlovophyceae</taxon>
        <taxon>Pavlovales</taxon>
        <taxon>Pavlovaceae</taxon>
        <taxon>Diacronema</taxon>
    </lineage>
</organism>
<feature type="signal peptide" evidence="2">
    <location>
        <begin position="1"/>
        <end position="22"/>
    </location>
</feature>
<evidence type="ECO:0000313" key="4">
    <source>
        <dbReference type="Proteomes" id="UP000751190"/>
    </source>
</evidence>
<feature type="chain" id="PRO_5035261472" description="DUF938 domain-containing protein" evidence="2">
    <location>
        <begin position="23"/>
        <end position="246"/>
    </location>
</feature>
<proteinExistence type="inferred from homology"/>
<evidence type="ECO:0000256" key="2">
    <source>
        <dbReference type="SAM" id="SignalP"/>
    </source>
</evidence>
<keyword evidence="4" id="KW-1185">Reference proteome</keyword>